<evidence type="ECO:0000256" key="1">
    <source>
        <dbReference type="ARBA" id="ARBA00009943"/>
    </source>
</evidence>
<dbReference type="RefSeq" id="WP_081931891.1">
    <property type="nucleotide sequence ID" value="NZ_JRMW01000041.1"/>
</dbReference>
<evidence type="ECO:0000256" key="2">
    <source>
        <dbReference type="ARBA" id="ARBA00022679"/>
    </source>
</evidence>
<name>A0A095X083_9FIRM</name>
<keyword evidence="4" id="KW-0573">Peptidoglycan synthesis</keyword>
<dbReference type="InterPro" id="IPR003447">
    <property type="entry name" value="FEMABX"/>
</dbReference>
<dbReference type="InterPro" id="IPR050644">
    <property type="entry name" value="PG_Glycine_Bridge_Synth"/>
</dbReference>
<keyword evidence="5" id="KW-0012">Acyltransferase</keyword>
<protein>
    <submittedName>
        <fullName evidence="7">FemX-like protein</fullName>
    </submittedName>
</protein>
<dbReference type="OrthoDB" id="9785911at2"/>
<proteinExistence type="inferred from homology"/>
<keyword evidence="6" id="KW-0961">Cell wall biogenesis/degradation</keyword>
<dbReference type="GO" id="GO:0009252">
    <property type="term" value="P:peptidoglycan biosynthetic process"/>
    <property type="evidence" value="ECO:0007669"/>
    <property type="project" value="UniProtKB-KW"/>
</dbReference>
<comment type="caution">
    <text evidence="7">The sequence shown here is derived from an EMBL/GenBank/DDBJ whole genome shotgun (WGS) entry which is preliminary data.</text>
</comment>
<dbReference type="EMBL" id="JRMW01000041">
    <property type="protein sequence ID" value="KGF03233.1"/>
    <property type="molecule type" value="Genomic_DNA"/>
</dbReference>
<comment type="similarity">
    <text evidence="1">Belongs to the FemABX family.</text>
</comment>
<dbReference type="PANTHER" id="PTHR36174:SF1">
    <property type="entry name" value="LIPID II:GLYCINE GLYCYLTRANSFERASE"/>
    <property type="match status" value="1"/>
</dbReference>
<sequence length="330" mass="38983">MPIVNNDQELKRYNDFVRNSEFSRPMQDTNWSQIKNNWTHDYVYIEENKQIIAAMSVIGIKNTNGKHFLYAPRGPVCDFRDIKLVEALIKEAEPLKDKYGAFLLRMDPELNFDEKLVYDYRKMGYDFRSVGIDTHSFTQPRYNMIIDITSHDEEAIFESFSSKGRYNVRKSIRAGIETICKTDDESLDIFYDLTKIMAERQGIGHRPKDYYQRLIDYLGGQIFVSYFEDKPLSASLLIPYGNKVYYLYAASSNEMRNKMPNYNMIWEEIKWAVKNGFDYLDLGGTFSLDTNDGLYRFKQSFCYPDKYSNFIGELDVVYDREKYEEFLITK</sequence>
<gene>
    <name evidence="7" type="ORF">HMPREF1630_08110</name>
</gene>
<dbReference type="eggNOG" id="COG2348">
    <property type="taxonomic scope" value="Bacteria"/>
</dbReference>
<keyword evidence="2" id="KW-0808">Transferase</keyword>
<dbReference type="PANTHER" id="PTHR36174">
    <property type="entry name" value="LIPID II:GLYCINE GLYCYLTRANSFERASE"/>
    <property type="match status" value="1"/>
</dbReference>
<accession>A0A095X083</accession>
<dbReference type="Pfam" id="PF02388">
    <property type="entry name" value="FemAB"/>
    <property type="match status" value="2"/>
</dbReference>
<organism evidence="7 8">
    <name type="scientific">Anaerococcus lactolyticus S7-1-13</name>
    <dbReference type="NCBI Taxonomy" id="1284686"/>
    <lineage>
        <taxon>Bacteria</taxon>
        <taxon>Bacillati</taxon>
        <taxon>Bacillota</taxon>
        <taxon>Tissierellia</taxon>
        <taxon>Tissierellales</taxon>
        <taxon>Peptoniphilaceae</taxon>
        <taxon>Anaerococcus</taxon>
    </lineage>
</organism>
<evidence type="ECO:0000313" key="8">
    <source>
        <dbReference type="Proteomes" id="UP000029579"/>
    </source>
</evidence>
<evidence type="ECO:0000256" key="6">
    <source>
        <dbReference type="ARBA" id="ARBA00023316"/>
    </source>
</evidence>
<keyword evidence="3" id="KW-0133">Cell shape</keyword>
<dbReference type="GO" id="GO:0008360">
    <property type="term" value="P:regulation of cell shape"/>
    <property type="evidence" value="ECO:0007669"/>
    <property type="project" value="UniProtKB-KW"/>
</dbReference>
<dbReference type="AlphaFoldDB" id="A0A095X083"/>
<evidence type="ECO:0000256" key="4">
    <source>
        <dbReference type="ARBA" id="ARBA00022984"/>
    </source>
</evidence>
<evidence type="ECO:0000256" key="3">
    <source>
        <dbReference type="ARBA" id="ARBA00022960"/>
    </source>
</evidence>
<evidence type="ECO:0000313" key="7">
    <source>
        <dbReference type="EMBL" id="KGF03233.1"/>
    </source>
</evidence>
<dbReference type="GO" id="GO:0016755">
    <property type="term" value="F:aminoacyltransferase activity"/>
    <property type="evidence" value="ECO:0007669"/>
    <property type="project" value="InterPro"/>
</dbReference>
<dbReference type="Proteomes" id="UP000029579">
    <property type="component" value="Unassembled WGS sequence"/>
</dbReference>
<dbReference type="SUPFAM" id="SSF55729">
    <property type="entry name" value="Acyl-CoA N-acyltransferases (Nat)"/>
    <property type="match status" value="2"/>
</dbReference>
<evidence type="ECO:0000256" key="5">
    <source>
        <dbReference type="ARBA" id="ARBA00023315"/>
    </source>
</evidence>
<reference evidence="7 8" key="1">
    <citation type="submission" date="2014-07" db="EMBL/GenBank/DDBJ databases">
        <authorList>
            <person name="McCorrison J."/>
            <person name="Sanka R."/>
            <person name="Torralba M."/>
            <person name="Gillis M."/>
            <person name="Haft D.H."/>
            <person name="Methe B."/>
            <person name="Sutton G."/>
            <person name="Nelson K.E."/>
        </authorList>
    </citation>
    <scope>NUCLEOTIDE SEQUENCE [LARGE SCALE GENOMIC DNA]</scope>
    <source>
        <strain evidence="7 8">S7-1-13</strain>
    </source>
</reference>
<dbReference type="InterPro" id="IPR016181">
    <property type="entry name" value="Acyl_CoA_acyltransferase"/>
</dbReference>
<dbReference type="PROSITE" id="PS51191">
    <property type="entry name" value="FEMABX"/>
    <property type="match status" value="1"/>
</dbReference>
<dbReference type="Gene3D" id="3.40.630.30">
    <property type="match status" value="2"/>
</dbReference>
<dbReference type="GO" id="GO:0071555">
    <property type="term" value="P:cell wall organization"/>
    <property type="evidence" value="ECO:0007669"/>
    <property type="project" value="UniProtKB-KW"/>
</dbReference>